<keyword evidence="2" id="KW-1185">Reference proteome</keyword>
<proteinExistence type="predicted"/>
<gene>
    <name evidence="1" type="ORF">DMP06_08200</name>
</gene>
<dbReference type="EMBL" id="QIBX01000015">
    <property type="protein sequence ID" value="RNL38816.1"/>
    <property type="molecule type" value="Genomic_DNA"/>
</dbReference>
<reference evidence="2" key="1">
    <citation type="submission" date="2018-05" db="EMBL/GenBank/DDBJ databases">
        <title>Genome Sequencing of selected type strains of the family Eggerthellaceae.</title>
        <authorList>
            <person name="Danylec N."/>
            <person name="Stoll D.A."/>
            <person name="Doetsch A."/>
            <person name="Huch M."/>
        </authorList>
    </citation>
    <scope>NUCLEOTIDE SEQUENCE [LARGE SCALE GENOMIC DNA]</scope>
    <source>
        <strain evidence="2">DSM 24851</strain>
    </source>
</reference>
<dbReference type="Proteomes" id="UP000269591">
    <property type="component" value="Unassembled WGS sequence"/>
</dbReference>
<organism evidence="1 2">
    <name type="scientific">Slackia equolifaciens</name>
    <dbReference type="NCBI Taxonomy" id="498718"/>
    <lineage>
        <taxon>Bacteria</taxon>
        <taxon>Bacillati</taxon>
        <taxon>Actinomycetota</taxon>
        <taxon>Coriobacteriia</taxon>
        <taxon>Eggerthellales</taxon>
        <taxon>Eggerthellaceae</taxon>
        <taxon>Slackia</taxon>
    </lineage>
</organism>
<evidence type="ECO:0000313" key="2">
    <source>
        <dbReference type="Proteomes" id="UP000269591"/>
    </source>
</evidence>
<name>A0A3N0AWU8_9ACTN</name>
<evidence type="ECO:0000313" key="1">
    <source>
        <dbReference type="EMBL" id="RNL38816.1"/>
    </source>
</evidence>
<comment type="caution">
    <text evidence="1">The sequence shown here is derived from an EMBL/GenBank/DDBJ whole genome shotgun (WGS) entry which is preliminary data.</text>
</comment>
<sequence length="465" mass="50511">MQVSNIADAHPTVRNGVKYLSLKRFAMPDDHERIMAAVNGKVPSWNARAEKLWSRIDALNAATGACATLSGSGAASEGELDAIHQDITQQREQAMRDLLMFYLQRPGVLLRTLTRFVHAGLTREQVESCGVVEALAHSVSCATLLKVTAQCSVDGLGIPSASEEGCIVDEKGDFAYVQDEERTLEGYRFALNAVLLPTLKLVLARLAAVEGHLRELAGKRVFVDAGAFSLEGSLVVPNESGQKTAWPPAGMAYALPDVDRLRFFTYWDDRAKRVDVDMHAVASGSEGFYHVGWNERFSVAGITTSGDVTTSVNAVEYIDVYVPDALAAGVKTISISNVIYAGAGSWDGIDTAFCGCSVVGSDERDVRLFDRDNVVFRYDLTGKRRREVTSVVDLKGGFVCVHRGEGLKLARATFTLASYVDMLLEACDALRVESRDDADTVLHVAPPEDGTWSLLGERFFVGACE</sequence>
<accession>A0A3N0AWU8</accession>
<dbReference type="AlphaFoldDB" id="A0A3N0AWU8"/>
<protein>
    <submittedName>
        <fullName evidence="1">Uncharacterized protein</fullName>
    </submittedName>
</protein>